<gene>
    <name evidence="2" type="ORF">KCG34_23830</name>
</gene>
<dbReference type="SUPFAM" id="SSF53335">
    <property type="entry name" value="S-adenosyl-L-methionine-dependent methyltransferases"/>
    <property type="match status" value="1"/>
</dbReference>
<sequence>MIKALVLAASLSLVAAAPAVKPYVAAALSDPARSADIGVDARRKPAEILAFAGLKPGDTVVDLLPGGGYFTRIFSKVVGPKGRVIVIWAKEYAAEAHPDPENSRKLAASPGFGNITVLDEPAAAFSTPEPVDMVFTSQNYHDYPDKFMGKVDPVAFDRQVFKALKPGGTFLVIDHVAEAGSAMRDTDTLHRIDPAIVKRQVTSVGFVFQGESRALRNPADDHRKAVFDKAIRGHTDQFIYKFRKP</sequence>
<dbReference type="PIRSF" id="PIRSF031679">
    <property type="entry name" value="Mtase_Alr7345_prd"/>
    <property type="match status" value="1"/>
</dbReference>
<feature type="chain" id="PRO_5036856600" evidence="1">
    <location>
        <begin position="20"/>
        <end position="245"/>
    </location>
</feature>
<keyword evidence="3" id="KW-1185">Reference proteome</keyword>
<proteinExistence type="predicted"/>
<reference evidence="2" key="1">
    <citation type="submission" date="2021-04" db="EMBL/GenBank/DDBJ databases">
        <title>The complete genome sequence of Caulobacter sp. S6.</title>
        <authorList>
            <person name="Tang Y."/>
            <person name="Ouyang W."/>
            <person name="Liu Q."/>
            <person name="Huang B."/>
            <person name="Guo Z."/>
            <person name="Lei P."/>
        </authorList>
    </citation>
    <scope>NUCLEOTIDE SEQUENCE</scope>
    <source>
        <strain evidence="2">S6</strain>
    </source>
</reference>
<keyword evidence="1" id="KW-0732">Signal</keyword>
<dbReference type="AlphaFoldDB" id="A0A975FZH7"/>
<dbReference type="GO" id="GO:0008168">
    <property type="term" value="F:methyltransferase activity"/>
    <property type="evidence" value="ECO:0007669"/>
    <property type="project" value="UniProtKB-KW"/>
</dbReference>
<name>A0A975FZH7_9CAUL</name>
<dbReference type="Pfam" id="PF01135">
    <property type="entry name" value="PCMT"/>
    <property type="match status" value="1"/>
</dbReference>
<organism evidence="2 3">
    <name type="scientific">Phenylobacterium montanum</name>
    <dbReference type="NCBI Taxonomy" id="2823693"/>
    <lineage>
        <taxon>Bacteria</taxon>
        <taxon>Pseudomonadati</taxon>
        <taxon>Pseudomonadota</taxon>
        <taxon>Alphaproteobacteria</taxon>
        <taxon>Caulobacterales</taxon>
        <taxon>Caulobacteraceae</taxon>
        <taxon>Phenylobacterium</taxon>
    </lineage>
</organism>
<dbReference type="GO" id="GO:0032259">
    <property type="term" value="P:methylation"/>
    <property type="evidence" value="ECO:0007669"/>
    <property type="project" value="UniProtKB-KW"/>
</dbReference>
<evidence type="ECO:0000313" key="3">
    <source>
        <dbReference type="Proteomes" id="UP000676409"/>
    </source>
</evidence>
<dbReference type="Proteomes" id="UP000676409">
    <property type="component" value="Chromosome"/>
</dbReference>
<protein>
    <submittedName>
        <fullName evidence="2">Class I SAM-dependent methyltransferase</fullName>
    </submittedName>
</protein>
<dbReference type="RefSeq" id="WP_211938077.1">
    <property type="nucleotide sequence ID" value="NZ_CP073078.1"/>
</dbReference>
<dbReference type="InterPro" id="IPR029063">
    <property type="entry name" value="SAM-dependent_MTases_sf"/>
</dbReference>
<evidence type="ECO:0000256" key="1">
    <source>
        <dbReference type="SAM" id="SignalP"/>
    </source>
</evidence>
<evidence type="ECO:0000313" key="2">
    <source>
        <dbReference type="EMBL" id="QUD88026.1"/>
    </source>
</evidence>
<feature type="signal peptide" evidence="1">
    <location>
        <begin position="1"/>
        <end position="19"/>
    </location>
</feature>
<keyword evidence="2" id="KW-0489">Methyltransferase</keyword>
<dbReference type="CDD" id="cd02440">
    <property type="entry name" value="AdoMet_MTases"/>
    <property type="match status" value="1"/>
</dbReference>
<dbReference type="EMBL" id="CP073078">
    <property type="protein sequence ID" value="QUD88026.1"/>
    <property type="molecule type" value="Genomic_DNA"/>
</dbReference>
<dbReference type="KEGG" id="caul:KCG34_23830"/>
<dbReference type="Gene3D" id="3.40.50.150">
    <property type="entry name" value="Vaccinia Virus protein VP39"/>
    <property type="match status" value="1"/>
</dbReference>
<accession>A0A975FZH7</accession>
<keyword evidence="2" id="KW-0808">Transferase</keyword>
<dbReference type="InterPro" id="IPR016980">
    <property type="entry name" value="S-AdoMet-dep_MeTrfase_Alr7345"/>
</dbReference>